<reference evidence="3" key="1">
    <citation type="journal article" date="2019" name="Int. J. Syst. Evol. Microbiol.">
        <title>The Global Catalogue of Microorganisms (GCM) 10K type strain sequencing project: providing services to taxonomists for standard genome sequencing and annotation.</title>
        <authorList>
            <consortium name="The Broad Institute Genomics Platform"/>
            <consortium name="The Broad Institute Genome Sequencing Center for Infectious Disease"/>
            <person name="Wu L."/>
            <person name="Ma J."/>
        </authorList>
    </citation>
    <scope>NUCLEOTIDE SEQUENCE [LARGE SCALE GENOMIC DNA]</scope>
    <source>
        <strain evidence="3">JCM 15478</strain>
    </source>
</reference>
<evidence type="ECO:0000313" key="3">
    <source>
        <dbReference type="Proteomes" id="UP001500016"/>
    </source>
</evidence>
<proteinExistence type="predicted"/>
<name>A0ABP5HRB2_9ACTN</name>
<evidence type="ECO:0000313" key="2">
    <source>
        <dbReference type="EMBL" id="GAA2083105.1"/>
    </source>
</evidence>
<dbReference type="Proteomes" id="UP001500016">
    <property type="component" value="Unassembled WGS sequence"/>
</dbReference>
<feature type="compositionally biased region" description="Low complexity" evidence="1">
    <location>
        <begin position="52"/>
        <end position="68"/>
    </location>
</feature>
<keyword evidence="3" id="KW-1185">Reference proteome</keyword>
<feature type="region of interest" description="Disordered" evidence="1">
    <location>
        <begin position="49"/>
        <end position="68"/>
    </location>
</feature>
<dbReference type="EMBL" id="BAAAPE010000011">
    <property type="protein sequence ID" value="GAA2083105.1"/>
    <property type="molecule type" value="Genomic_DNA"/>
</dbReference>
<comment type="caution">
    <text evidence="2">The sequence shown here is derived from an EMBL/GenBank/DDBJ whole genome shotgun (WGS) entry which is preliminary data.</text>
</comment>
<protein>
    <submittedName>
        <fullName evidence="2">Uncharacterized protein</fullName>
    </submittedName>
</protein>
<sequence length="68" mass="7716">MVAAHMCGNCTERERMRTRGSWHRLPGPPRFPLCYFTDPAVRPETTWRSMKAKSTTTGTMATTEAANR</sequence>
<organism evidence="2 3">
    <name type="scientific">Streptomyces albiaxialis</name>
    <dbReference type="NCBI Taxonomy" id="329523"/>
    <lineage>
        <taxon>Bacteria</taxon>
        <taxon>Bacillati</taxon>
        <taxon>Actinomycetota</taxon>
        <taxon>Actinomycetes</taxon>
        <taxon>Kitasatosporales</taxon>
        <taxon>Streptomycetaceae</taxon>
        <taxon>Streptomyces</taxon>
    </lineage>
</organism>
<evidence type="ECO:0000256" key="1">
    <source>
        <dbReference type="SAM" id="MobiDB-lite"/>
    </source>
</evidence>
<accession>A0ABP5HRB2</accession>
<gene>
    <name evidence="2" type="ORF">GCM10009801_43350</name>
</gene>